<evidence type="ECO:0000313" key="3">
    <source>
        <dbReference type="Proteomes" id="UP000823388"/>
    </source>
</evidence>
<dbReference type="EMBL" id="CM029054">
    <property type="protein sequence ID" value="KAG2539049.1"/>
    <property type="molecule type" value="Genomic_DNA"/>
</dbReference>
<evidence type="ECO:0000313" key="2">
    <source>
        <dbReference type="EMBL" id="KAG2539049.1"/>
    </source>
</evidence>
<comment type="caution">
    <text evidence="2">The sequence shown here is derived from an EMBL/GenBank/DDBJ whole genome shotgun (WGS) entry which is preliminary data.</text>
</comment>
<dbReference type="Proteomes" id="UP000823388">
    <property type="component" value="Chromosome 9N"/>
</dbReference>
<name>A0A8T0MUD5_PANVG</name>
<evidence type="ECO:0000256" key="1">
    <source>
        <dbReference type="SAM" id="MobiDB-lite"/>
    </source>
</evidence>
<reference evidence="2" key="1">
    <citation type="submission" date="2020-05" db="EMBL/GenBank/DDBJ databases">
        <title>WGS assembly of Panicum virgatum.</title>
        <authorList>
            <person name="Lovell J.T."/>
            <person name="Jenkins J."/>
            <person name="Shu S."/>
            <person name="Juenger T.E."/>
            <person name="Schmutz J."/>
        </authorList>
    </citation>
    <scope>NUCLEOTIDE SEQUENCE</scope>
    <source>
        <strain evidence="2">AP13</strain>
    </source>
</reference>
<feature type="region of interest" description="Disordered" evidence="1">
    <location>
        <begin position="1"/>
        <end position="23"/>
    </location>
</feature>
<organism evidence="2 3">
    <name type="scientific">Panicum virgatum</name>
    <name type="common">Blackwell switchgrass</name>
    <dbReference type="NCBI Taxonomy" id="38727"/>
    <lineage>
        <taxon>Eukaryota</taxon>
        <taxon>Viridiplantae</taxon>
        <taxon>Streptophyta</taxon>
        <taxon>Embryophyta</taxon>
        <taxon>Tracheophyta</taxon>
        <taxon>Spermatophyta</taxon>
        <taxon>Magnoliopsida</taxon>
        <taxon>Liliopsida</taxon>
        <taxon>Poales</taxon>
        <taxon>Poaceae</taxon>
        <taxon>PACMAD clade</taxon>
        <taxon>Panicoideae</taxon>
        <taxon>Panicodae</taxon>
        <taxon>Paniceae</taxon>
        <taxon>Panicinae</taxon>
        <taxon>Panicum</taxon>
        <taxon>Panicum sect. Hiantes</taxon>
    </lineage>
</organism>
<keyword evidence="3" id="KW-1185">Reference proteome</keyword>
<accession>A0A8T0MUD5</accession>
<sequence length="53" mass="5821">MAEMVVISGSMSRRLSGSDEGGQGVQAVRRYPYILPGYDQNEKRLSRSTSISV</sequence>
<proteinExistence type="predicted"/>
<dbReference type="AlphaFoldDB" id="A0A8T0MUD5"/>
<protein>
    <submittedName>
        <fullName evidence="2">Uncharacterized protein</fullName>
    </submittedName>
</protein>
<gene>
    <name evidence="2" type="ORF">PVAP13_9NG364314</name>
</gene>